<dbReference type="RefSeq" id="WP_164654182.1">
    <property type="nucleotide sequence ID" value="NZ_JAAIJR010000044.1"/>
</dbReference>
<feature type="region of interest" description="Disordered" evidence="9">
    <location>
        <begin position="1"/>
        <end position="47"/>
    </location>
</feature>
<keyword evidence="6" id="KW-0804">Transcription</keyword>
<comment type="caution">
    <text evidence="11">The sequence shown here is derived from an EMBL/GenBank/DDBJ whole genome shotgun (WGS) entry which is preliminary data.</text>
</comment>
<keyword evidence="4" id="KW-1005">Bacterial flagellum biogenesis</keyword>
<dbReference type="InterPro" id="IPR007412">
    <property type="entry name" value="FlgM"/>
</dbReference>
<comment type="function">
    <text evidence="7">Responsible for the coupling of flagellin expression to flagellar assembly by preventing expression of the flagellin genes when a component of the middle class of proteins is defective. It negatively regulates flagellar genes by inhibiting the activity of FliA by directly binding to FliA.</text>
</comment>
<gene>
    <name evidence="11" type="primary">flgM</name>
    <name evidence="11" type="ORF">G3480_12270</name>
</gene>
<protein>
    <recommendedName>
        <fullName evidence="2">Negative regulator of flagellin synthesis</fullName>
    </recommendedName>
    <alternativeName>
        <fullName evidence="8">Anti-sigma-28 factor</fullName>
    </alternativeName>
</protein>
<accession>A0A6P1DSL3</accession>
<reference evidence="11 12" key="2">
    <citation type="submission" date="2020-02" db="EMBL/GenBank/DDBJ databases">
        <title>Genome sequences of Thiorhodococcus mannitoliphagus and Thiorhodococcus minor, purple sulfur photosynthetic bacteria in the gammaproteobacterial family, Chromatiaceae.</title>
        <authorList>
            <person name="Aviles F.A."/>
            <person name="Meyer T.E."/>
            <person name="Kyndt J.A."/>
        </authorList>
    </citation>
    <scope>NUCLEOTIDE SEQUENCE [LARGE SCALE GENOMIC DNA]</scope>
    <source>
        <strain evidence="11 12">DSM 18266</strain>
    </source>
</reference>
<evidence type="ECO:0000256" key="1">
    <source>
        <dbReference type="ARBA" id="ARBA00005322"/>
    </source>
</evidence>
<keyword evidence="3" id="KW-0678">Repressor</keyword>
<dbReference type="GO" id="GO:0045892">
    <property type="term" value="P:negative regulation of DNA-templated transcription"/>
    <property type="evidence" value="ECO:0007669"/>
    <property type="project" value="InterPro"/>
</dbReference>
<evidence type="ECO:0000313" key="11">
    <source>
        <dbReference type="EMBL" id="NEX21078.1"/>
    </source>
</evidence>
<keyword evidence="11" id="KW-0969">Cilium</keyword>
<evidence type="ECO:0000259" key="10">
    <source>
        <dbReference type="Pfam" id="PF04316"/>
    </source>
</evidence>
<dbReference type="SUPFAM" id="SSF101498">
    <property type="entry name" value="Anti-sigma factor FlgM"/>
    <property type="match status" value="1"/>
</dbReference>
<evidence type="ECO:0000256" key="2">
    <source>
        <dbReference type="ARBA" id="ARBA00017823"/>
    </source>
</evidence>
<dbReference type="GO" id="GO:0044781">
    <property type="term" value="P:bacterial-type flagellum organization"/>
    <property type="evidence" value="ECO:0007669"/>
    <property type="project" value="UniProtKB-KW"/>
</dbReference>
<dbReference type="InterPro" id="IPR031316">
    <property type="entry name" value="FlgM_C"/>
</dbReference>
<evidence type="ECO:0000256" key="9">
    <source>
        <dbReference type="SAM" id="MobiDB-lite"/>
    </source>
</evidence>
<evidence type="ECO:0000256" key="8">
    <source>
        <dbReference type="ARBA" id="ARBA00030117"/>
    </source>
</evidence>
<dbReference type="AlphaFoldDB" id="A0A6P1DSL3"/>
<organism evidence="11 12">
    <name type="scientific">Thiorhodococcus mannitoliphagus</name>
    <dbReference type="NCBI Taxonomy" id="329406"/>
    <lineage>
        <taxon>Bacteria</taxon>
        <taxon>Pseudomonadati</taxon>
        <taxon>Pseudomonadota</taxon>
        <taxon>Gammaproteobacteria</taxon>
        <taxon>Chromatiales</taxon>
        <taxon>Chromatiaceae</taxon>
        <taxon>Thiorhodococcus</taxon>
    </lineage>
</organism>
<name>A0A6P1DSL3_9GAMM</name>
<evidence type="ECO:0000313" key="12">
    <source>
        <dbReference type="Proteomes" id="UP000471640"/>
    </source>
</evidence>
<proteinExistence type="inferred from homology"/>
<evidence type="ECO:0000256" key="5">
    <source>
        <dbReference type="ARBA" id="ARBA00023015"/>
    </source>
</evidence>
<keyword evidence="11" id="KW-0282">Flagellum</keyword>
<dbReference type="EMBL" id="JAAIJR010000044">
    <property type="protein sequence ID" value="NEX21078.1"/>
    <property type="molecule type" value="Genomic_DNA"/>
</dbReference>
<dbReference type="Proteomes" id="UP000471640">
    <property type="component" value="Unassembled WGS sequence"/>
</dbReference>
<evidence type="ECO:0000256" key="6">
    <source>
        <dbReference type="ARBA" id="ARBA00023163"/>
    </source>
</evidence>
<keyword evidence="11" id="KW-0966">Cell projection</keyword>
<reference evidence="12" key="1">
    <citation type="journal article" date="2020" name="Microbiol. Resour. Announc.">
        <title>Draft Genome Sequences of Thiorhodococcus mannitoliphagus and Thiorhodococcus minor, Purple Sulfur Photosynthetic Bacteria in the Gammaproteobacterial Family Chromatiaceae.</title>
        <authorList>
            <person name="Aviles F.A."/>
            <person name="Meyer T.E."/>
            <person name="Kyndt J.A."/>
        </authorList>
    </citation>
    <scope>NUCLEOTIDE SEQUENCE [LARGE SCALE GENOMIC DNA]</scope>
    <source>
        <strain evidence="12">DSM 18266</strain>
    </source>
</reference>
<evidence type="ECO:0000256" key="7">
    <source>
        <dbReference type="ARBA" id="ARBA00024739"/>
    </source>
</evidence>
<evidence type="ECO:0000256" key="4">
    <source>
        <dbReference type="ARBA" id="ARBA00022795"/>
    </source>
</evidence>
<dbReference type="NCBIfam" id="TIGR03824">
    <property type="entry name" value="FlgM_jcvi"/>
    <property type="match status" value="1"/>
</dbReference>
<keyword evidence="12" id="KW-1185">Reference proteome</keyword>
<comment type="similarity">
    <text evidence="1">Belongs to the FlgM family.</text>
</comment>
<evidence type="ECO:0000256" key="3">
    <source>
        <dbReference type="ARBA" id="ARBA00022491"/>
    </source>
</evidence>
<dbReference type="Pfam" id="PF04316">
    <property type="entry name" value="FlgM"/>
    <property type="match status" value="1"/>
</dbReference>
<dbReference type="InterPro" id="IPR035890">
    <property type="entry name" value="Anti-sigma-28_factor_FlgM_sf"/>
</dbReference>
<keyword evidence="5" id="KW-0805">Transcription regulation</keyword>
<sequence>MSITTPIGSPQRPGGTVSSAKPHGVQDSAERATAKTGAAPQSSESVTLTATAQSMKVAQENATEAPFDEATVEKIKSAIAEGRYPIDNERVADSMLSYERLLLA</sequence>
<feature type="domain" description="Anti-sigma-28 factor FlgM C-terminal" evidence="10">
    <location>
        <begin position="45"/>
        <end position="96"/>
    </location>
</feature>